<dbReference type="Proteomes" id="UP001148737">
    <property type="component" value="Unassembled WGS sequence"/>
</dbReference>
<accession>A0ACC1QKU1</accession>
<name>A0ACC1QKU1_9HYPO</name>
<evidence type="ECO:0000313" key="2">
    <source>
        <dbReference type="Proteomes" id="UP001148737"/>
    </source>
</evidence>
<dbReference type="EMBL" id="JANAKD010001445">
    <property type="protein sequence ID" value="KAJ3479386.1"/>
    <property type="molecule type" value="Genomic_DNA"/>
</dbReference>
<evidence type="ECO:0000313" key="1">
    <source>
        <dbReference type="EMBL" id="KAJ3479386.1"/>
    </source>
</evidence>
<gene>
    <name evidence="1" type="ORF">NLG97_g8330</name>
</gene>
<proteinExistence type="predicted"/>
<organism evidence="1 2">
    <name type="scientific">Lecanicillium saksenae</name>
    <dbReference type="NCBI Taxonomy" id="468837"/>
    <lineage>
        <taxon>Eukaryota</taxon>
        <taxon>Fungi</taxon>
        <taxon>Dikarya</taxon>
        <taxon>Ascomycota</taxon>
        <taxon>Pezizomycotina</taxon>
        <taxon>Sordariomycetes</taxon>
        <taxon>Hypocreomycetidae</taxon>
        <taxon>Hypocreales</taxon>
        <taxon>Cordycipitaceae</taxon>
        <taxon>Lecanicillium</taxon>
    </lineage>
</organism>
<protein>
    <submittedName>
        <fullName evidence="1">Uncharacterized protein</fullName>
    </submittedName>
</protein>
<comment type="caution">
    <text evidence="1">The sequence shown here is derived from an EMBL/GenBank/DDBJ whole genome shotgun (WGS) entry which is preliminary data.</text>
</comment>
<sequence length="338" mass="36727">MDGTSGPGAAMRKLLTSRTHRKANSMATQSPRDQYNIAASQQAQNSYPSPPYHDQHRMTSVSQQPQDSPGQNISIKRKPPPGARVDRGSSHAHPLASSPISEDDIPKPPTPDSPTAPHNTREAWTQPGSRFSITTYATTAVGTPNLTSIENSPAIGMESPSMSLPTRGGPFYKNEHAGSISEAPFAGALQPRPESAASDRTVNKSARSGSDGAIIPPRRSSLSSVAKPLPPAPPEVSAGDRVAHLTAQLESLANRRLNINRCVKQMTELIPIDNLLASDEVQKKRALERQKVESLKAELAEIQREEHELGLMLHRAYKRQNKEAEYEPTTLWVRRVAG</sequence>
<keyword evidence="2" id="KW-1185">Reference proteome</keyword>
<reference evidence="1" key="1">
    <citation type="submission" date="2022-07" db="EMBL/GenBank/DDBJ databases">
        <title>Genome Sequence of Lecanicillium saksenae.</title>
        <authorList>
            <person name="Buettner E."/>
        </authorList>
    </citation>
    <scope>NUCLEOTIDE SEQUENCE</scope>
    <source>
        <strain evidence="1">VT-O1</strain>
    </source>
</reference>